<evidence type="ECO:0000256" key="10">
    <source>
        <dbReference type="ARBA" id="ARBA00023132"/>
    </source>
</evidence>
<comment type="similarity">
    <text evidence="3">Belongs to the NDC1 family.</text>
</comment>
<dbReference type="GO" id="GO:0015031">
    <property type="term" value="P:protein transport"/>
    <property type="evidence" value="ECO:0007669"/>
    <property type="project" value="UniProtKB-KW"/>
</dbReference>
<evidence type="ECO:0000256" key="6">
    <source>
        <dbReference type="ARBA" id="ARBA00022816"/>
    </source>
</evidence>
<accession>A0A8S4EZI4</accession>
<evidence type="ECO:0000256" key="12">
    <source>
        <dbReference type="ARBA" id="ARBA00023242"/>
    </source>
</evidence>
<comment type="subcellular location">
    <subcellularLocation>
        <location evidence="1">Nucleus membrane</location>
        <topology evidence="1">Multi-pass membrane protein</topology>
    </subcellularLocation>
    <subcellularLocation>
        <location evidence="2">Nucleus</location>
        <location evidence="2">Nuclear pore complex</location>
    </subcellularLocation>
</comment>
<dbReference type="Pfam" id="PF09531">
    <property type="entry name" value="Ndc1_Nup"/>
    <property type="match status" value="1"/>
</dbReference>
<feature type="transmembrane region" description="Helical" evidence="13">
    <location>
        <begin position="191"/>
        <end position="218"/>
    </location>
</feature>
<dbReference type="PANTHER" id="PTHR13269">
    <property type="entry name" value="NUCLEOPORIN NDC1"/>
    <property type="match status" value="1"/>
</dbReference>
<evidence type="ECO:0000256" key="3">
    <source>
        <dbReference type="ARBA" id="ARBA00005760"/>
    </source>
</evidence>
<dbReference type="AlphaFoldDB" id="A0A8S4EZI4"/>
<evidence type="ECO:0000256" key="4">
    <source>
        <dbReference type="ARBA" id="ARBA00022448"/>
    </source>
</evidence>
<keyword evidence="10" id="KW-0906">Nuclear pore complex</keyword>
<keyword evidence="11 13" id="KW-0472">Membrane</keyword>
<evidence type="ECO:0000256" key="2">
    <source>
        <dbReference type="ARBA" id="ARBA00004567"/>
    </source>
</evidence>
<organism evidence="14 15">
    <name type="scientific">Plutella xylostella</name>
    <name type="common">Diamondback moth</name>
    <name type="synonym">Plutella maculipennis</name>
    <dbReference type="NCBI Taxonomy" id="51655"/>
    <lineage>
        <taxon>Eukaryota</taxon>
        <taxon>Metazoa</taxon>
        <taxon>Ecdysozoa</taxon>
        <taxon>Arthropoda</taxon>
        <taxon>Hexapoda</taxon>
        <taxon>Insecta</taxon>
        <taxon>Pterygota</taxon>
        <taxon>Neoptera</taxon>
        <taxon>Endopterygota</taxon>
        <taxon>Lepidoptera</taxon>
        <taxon>Glossata</taxon>
        <taxon>Ditrysia</taxon>
        <taxon>Yponomeutoidea</taxon>
        <taxon>Plutellidae</taxon>
        <taxon>Plutella</taxon>
    </lineage>
</organism>
<dbReference type="GO" id="GO:0006999">
    <property type="term" value="P:nuclear pore organization"/>
    <property type="evidence" value="ECO:0007669"/>
    <property type="project" value="TreeGrafter"/>
</dbReference>
<gene>
    <name evidence="14" type="ORF">PLXY2_LOCUS7297</name>
</gene>
<evidence type="ECO:0000256" key="7">
    <source>
        <dbReference type="ARBA" id="ARBA00022927"/>
    </source>
</evidence>
<feature type="transmembrane region" description="Helical" evidence="13">
    <location>
        <begin position="20"/>
        <end position="42"/>
    </location>
</feature>
<evidence type="ECO:0000256" key="5">
    <source>
        <dbReference type="ARBA" id="ARBA00022692"/>
    </source>
</evidence>
<sequence length="565" mass="64763">MSAGMETKSEIFSQRLITAVLWNIGLQIFLAVALVFMIQVNLLYPVTWITSTFQDIFGWKMLLNIILLGLVSFFQAFIYGSYHTVPLPKYFTRFSMFLNMFTLQNMTFSVLYALSGYFTMGLYSSLAKSNYNVLRKNCDNYDGQCLIEASLFLQFGGMWMGLYYFLNIHIFGTTTLMFPHVYQDKFQQIKLAIGHIVSTGFKNSFVPVLYYCCFYYLWGSKPRSVICDVYSLYLEDPALDNIYNIVSSGIWIGLWFYTSLFFISVYTMKTVFNIVLTEPMKFPIVSDTCLTLHGALGQRSQFNAYLAAQDLRILSMTDPVRRSLIFTLSQPGGHPRNWNHILEKCLVIINGFNKELEDINEIKPIDTDCSQKMKMNASPSNGYSYKNNLRNMANSPQLFELKDHCKNNVEPTLMEAAKAEFKNYINRLCQKPGISYFFGELTDTKLKYLLLQAQPVMWTCEGLASIVASSLKEDKYGVVQNDLSTVISALINLKHNLDKLTKLGLVPRKNILNDFFAIKMKSALLSSVKRSIYKIVITFSKYIHEIPLEPDVQMAIQPFLLCKEA</sequence>
<name>A0A8S4EZI4_PLUXY</name>
<evidence type="ECO:0000313" key="15">
    <source>
        <dbReference type="Proteomes" id="UP000653454"/>
    </source>
</evidence>
<feature type="transmembrane region" description="Helical" evidence="13">
    <location>
        <begin position="62"/>
        <end position="82"/>
    </location>
</feature>
<keyword evidence="6" id="KW-0509">mRNA transport</keyword>
<dbReference type="GO" id="GO:0051028">
    <property type="term" value="P:mRNA transport"/>
    <property type="evidence" value="ECO:0007669"/>
    <property type="project" value="UniProtKB-KW"/>
</dbReference>
<reference evidence="14" key="1">
    <citation type="submission" date="2020-11" db="EMBL/GenBank/DDBJ databases">
        <authorList>
            <person name="Whiteford S."/>
        </authorList>
    </citation>
    <scope>NUCLEOTIDE SEQUENCE</scope>
</reference>
<keyword evidence="7" id="KW-0653">Protein transport</keyword>
<comment type="caution">
    <text evidence="14">The sequence shown here is derived from an EMBL/GenBank/DDBJ whole genome shotgun (WGS) entry which is preliminary data.</text>
</comment>
<feature type="transmembrane region" description="Helical" evidence="13">
    <location>
        <begin position="161"/>
        <end position="179"/>
    </location>
</feature>
<evidence type="ECO:0000256" key="11">
    <source>
        <dbReference type="ARBA" id="ARBA00023136"/>
    </source>
</evidence>
<evidence type="ECO:0000313" key="14">
    <source>
        <dbReference type="EMBL" id="CAG9120963.1"/>
    </source>
</evidence>
<dbReference type="InterPro" id="IPR019049">
    <property type="entry name" value="Nucleoporin_prot_Ndc1/Nup"/>
</dbReference>
<keyword evidence="12" id="KW-0539">Nucleus</keyword>
<evidence type="ECO:0000256" key="13">
    <source>
        <dbReference type="SAM" id="Phobius"/>
    </source>
</evidence>
<proteinExistence type="inferred from homology"/>
<dbReference type="EMBL" id="CAJHNJ030000024">
    <property type="protein sequence ID" value="CAG9120963.1"/>
    <property type="molecule type" value="Genomic_DNA"/>
</dbReference>
<dbReference type="GO" id="GO:0030674">
    <property type="term" value="F:protein-macromolecule adaptor activity"/>
    <property type="evidence" value="ECO:0007669"/>
    <property type="project" value="TreeGrafter"/>
</dbReference>
<evidence type="ECO:0000256" key="9">
    <source>
        <dbReference type="ARBA" id="ARBA00023010"/>
    </source>
</evidence>
<keyword evidence="5 13" id="KW-0812">Transmembrane</keyword>
<evidence type="ECO:0000256" key="1">
    <source>
        <dbReference type="ARBA" id="ARBA00004232"/>
    </source>
</evidence>
<dbReference type="GO" id="GO:0031965">
    <property type="term" value="C:nuclear membrane"/>
    <property type="evidence" value="ECO:0007669"/>
    <property type="project" value="UniProtKB-SubCell"/>
</dbReference>
<keyword evidence="4" id="KW-0813">Transport</keyword>
<protein>
    <submittedName>
        <fullName evidence="14">(diamondback moth) hypothetical protein</fullName>
    </submittedName>
</protein>
<keyword evidence="8 13" id="KW-1133">Transmembrane helix</keyword>
<dbReference type="Proteomes" id="UP000653454">
    <property type="component" value="Unassembled WGS sequence"/>
</dbReference>
<dbReference type="PANTHER" id="PTHR13269:SF6">
    <property type="entry name" value="NUCLEOPORIN NDC1"/>
    <property type="match status" value="1"/>
</dbReference>
<evidence type="ECO:0000256" key="8">
    <source>
        <dbReference type="ARBA" id="ARBA00022989"/>
    </source>
</evidence>
<keyword evidence="15" id="KW-1185">Reference proteome</keyword>
<keyword evidence="9" id="KW-0811">Translocation</keyword>
<feature type="transmembrane region" description="Helical" evidence="13">
    <location>
        <begin position="242"/>
        <end position="263"/>
    </location>
</feature>
<dbReference type="GO" id="GO:0070762">
    <property type="term" value="C:nuclear pore transmembrane ring"/>
    <property type="evidence" value="ECO:0007669"/>
    <property type="project" value="TreeGrafter"/>
</dbReference>
<feature type="transmembrane region" description="Helical" evidence="13">
    <location>
        <begin position="94"/>
        <end position="114"/>
    </location>
</feature>